<gene>
    <name evidence="2" type="ORF">SAMN06297280_2185</name>
</gene>
<keyword evidence="2" id="KW-0808">Transferase</keyword>
<evidence type="ECO:0000313" key="2">
    <source>
        <dbReference type="EMBL" id="SNY52670.1"/>
    </source>
</evidence>
<dbReference type="GO" id="GO:0016740">
    <property type="term" value="F:transferase activity"/>
    <property type="evidence" value="ECO:0007669"/>
    <property type="project" value="UniProtKB-KW"/>
</dbReference>
<dbReference type="InterPro" id="IPR036568">
    <property type="entry name" value="GGCT-like_sf"/>
</dbReference>
<dbReference type="CDD" id="cd06661">
    <property type="entry name" value="GGCT_like"/>
    <property type="match status" value="1"/>
</dbReference>
<dbReference type="Pfam" id="PF06094">
    <property type="entry name" value="GGACT"/>
    <property type="match status" value="1"/>
</dbReference>
<dbReference type="Proteomes" id="UP000219353">
    <property type="component" value="Unassembled WGS sequence"/>
</dbReference>
<feature type="domain" description="Gamma-glutamylcyclotransferase AIG2-like" evidence="1">
    <location>
        <begin position="5"/>
        <end position="133"/>
    </location>
</feature>
<accession>A0A285IX95</accession>
<dbReference type="AlphaFoldDB" id="A0A285IX95"/>
<keyword evidence="3" id="KW-1185">Reference proteome</keyword>
<evidence type="ECO:0000313" key="3">
    <source>
        <dbReference type="Proteomes" id="UP000219353"/>
    </source>
</evidence>
<dbReference type="Gene3D" id="3.10.490.10">
    <property type="entry name" value="Gamma-glutamyl cyclotransferase-like"/>
    <property type="match status" value="1"/>
</dbReference>
<evidence type="ECO:0000259" key="1">
    <source>
        <dbReference type="Pfam" id="PF06094"/>
    </source>
</evidence>
<dbReference type="SUPFAM" id="SSF110857">
    <property type="entry name" value="Gamma-glutamyl cyclotransferase-like"/>
    <property type="match status" value="1"/>
</dbReference>
<sequence length="137" mass="15592">MPEYLFVYGTLRQRAQRRAAGKRCYQLLQQHASLLGQGHLQAKLYLVDYYPGAALTDNPDWQVTGEVYQLQQPALLLAESDQYEACGPGFAVPTEYLRLQQQITLKNGEVISAWVYIYNHPIDGLQQIMSGDFLHCL</sequence>
<name>A0A285IX95_9GAMM</name>
<protein>
    <submittedName>
        <fullName evidence="2">Uncharacterized conserved protein YtfP, gamma-glutamylcyclotransferase (GGCT)/AIG2-like family</fullName>
    </submittedName>
</protein>
<dbReference type="EMBL" id="OBEB01000004">
    <property type="protein sequence ID" value="SNY52670.1"/>
    <property type="molecule type" value="Genomic_DNA"/>
</dbReference>
<dbReference type="InterPro" id="IPR009288">
    <property type="entry name" value="AIG2-like_dom"/>
</dbReference>
<reference evidence="3" key="1">
    <citation type="submission" date="2017-09" db="EMBL/GenBank/DDBJ databases">
        <authorList>
            <person name="Varghese N."/>
            <person name="Submissions S."/>
        </authorList>
    </citation>
    <scope>NUCLEOTIDE SEQUENCE [LARGE SCALE GENOMIC DNA]</scope>
    <source>
        <strain evidence="3">CGMCC 1.12461</strain>
    </source>
</reference>
<organism evidence="2 3">
    <name type="scientific">Arsukibacterium tuosuense</name>
    <dbReference type="NCBI Taxonomy" id="1323745"/>
    <lineage>
        <taxon>Bacteria</taxon>
        <taxon>Pseudomonadati</taxon>
        <taxon>Pseudomonadota</taxon>
        <taxon>Gammaproteobacteria</taxon>
        <taxon>Chromatiales</taxon>
        <taxon>Chromatiaceae</taxon>
        <taxon>Arsukibacterium</taxon>
    </lineage>
</organism>
<dbReference type="OrthoDB" id="482277at2"/>
<dbReference type="InterPro" id="IPR013024">
    <property type="entry name" value="GGCT-like"/>
</dbReference>
<dbReference type="RefSeq" id="WP_097111428.1">
    <property type="nucleotide sequence ID" value="NZ_OBEB01000004.1"/>
</dbReference>
<proteinExistence type="predicted"/>